<evidence type="ECO:0000313" key="3">
    <source>
        <dbReference type="Proteomes" id="UP001143747"/>
    </source>
</evidence>
<feature type="transmembrane region" description="Helical" evidence="1">
    <location>
        <begin position="20"/>
        <end position="41"/>
    </location>
</feature>
<keyword evidence="1" id="KW-1133">Transmembrane helix</keyword>
<keyword evidence="3" id="KW-1185">Reference proteome</keyword>
<dbReference type="Proteomes" id="UP001143747">
    <property type="component" value="Unassembled WGS sequence"/>
</dbReference>
<organism evidence="2 3">
    <name type="scientific">Methanogenium marinum</name>
    <dbReference type="NCBI Taxonomy" id="348610"/>
    <lineage>
        <taxon>Archaea</taxon>
        <taxon>Methanobacteriati</taxon>
        <taxon>Methanobacteriota</taxon>
        <taxon>Stenosarchaea group</taxon>
        <taxon>Methanomicrobia</taxon>
        <taxon>Methanomicrobiales</taxon>
        <taxon>Methanomicrobiaceae</taxon>
        <taxon>Methanogenium</taxon>
    </lineage>
</organism>
<feature type="transmembrane region" description="Helical" evidence="1">
    <location>
        <begin position="61"/>
        <end position="79"/>
    </location>
</feature>
<sequence>MEQNESKEQNEQKITLIGIYVALLGLVTLAFGIADILVWAGIRPGIQVGILAIAGDDFFRWAWGGFIMICAGLFMLAGSTRVATLQQSAKVVLGGVLVWLIAGTDIFARLCVAIPADVASPAFFNSLSGFLAAFAPPYTPAVLLFPFTLGILYLIWIHDTDDS</sequence>
<feature type="transmembrane region" description="Helical" evidence="1">
    <location>
        <begin position="91"/>
        <end position="118"/>
    </location>
</feature>
<keyword evidence="1" id="KW-0472">Membrane</keyword>
<reference evidence="2" key="1">
    <citation type="submission" date="2022-01" db="EMBL/GenBank/DDBJ databases">
        <title>Draft genome of Methanogenium marinum DSM 15558.</title>
        <authorList>
            <person name="Chen S.-C."/>
            <person name="You Y.-T."/>
        </authorList>
    </citation>
    <scope>NUCLEOTIDE SEQUENCE</scope>
    <source>
        <strain evidence="2">DSM 15558</strain>
    </source>
</reference>
<dbReference type="AlphaFoldDB" id="A0A9Q4KT19"/>
<comment type="caution">
    <text evidence="2">The sequence shown here is derived from an EMBL/GenBank/DDBJ whole genome shotgun (WGS) entry which is preliminary data.</text>
</comment>
<feature type="transmembrane region" description="Helical" evidence="1">
    <location>
        <begin position="138"/>
        <end position="157"/>
    </location>
</feature>
<dbReference type="RefSeq" id="WP_274924900.1">
    <property type="nucleotide sequence ID" value="NZ_JAKELO010000002.1"/>
</dbReference>
<gene>
    <name evidence="2" type="ORF">L0665_06545</name>
</gene>
<proteinExistence type="predicted"/>
<name>A0A9Q4KT19_9EURY</name>
<accession>A0A9Q4KT19</accession>
<keyword evidence="1" id="KW-0812">Transmembrane</keyword>
<evidence type="ECO:0000256" key="1">
    <source>
        <dbReference type="SAM" id="Phobius"/>
    </source>
</evidence>
<dbReference type="EMBL" id="JAKELO010000002">
    <property type="protein sequence ID" value="MDE4908267.1"/>
    <property type="molecule type" value="Genomic_DNA"/>
</dbReference>
<protein>
    <submittedName>
        <fullName evidence="2">Uncharacterized protein</fullName>
    </submittedName>
</protein>
<evidence type="ECO:0000313" key="2">
    <source>
        <dbReference type="EMBL" id="MDE4908267.1"/>
    </source>
</evidence>